<keyword evidence="3" id="KW-1185">Reference proteome</keyword>
<evidence type="ECO:0000313" key="2">
    <source>
        <dbReference type="EMBL" id="TFK36403.1"/>
    </source>
</evidence>
<name>A0A5C3LVH3_9AGAR</name>
<feature type="region of interest" description="Disordered" evidence="1">
    <location>
        <begin position="1"/>
        <end position="21"/>
    </location>
</feature>
<evidence type="ECO:0000256" key="1">
    <source>
        <dbReference type="SAM" id="MobiDB-lite"/>
    </source>
</evidence>
<proteinExistence type="predicted"/>
<feature type="compositionally biased region" description="Low complexity" evidence="1">
    <location>
        <begin position="79"/>
        <end position="89"/>
    </location>
</feature>
<organism evidence="2 3">
    <name type="scientific">Crucibulum laeve</name>
    <dbReference type="NCBI Taxonomy" id="68775"/>
    <lineage>
        <taxon>Eukaryota</taxon>
        <taxon>Fungi</taxon>
        <taxon>Dikarya</taxon>
        <taxon>Basidiomycota</taxon>
        <taxon>Agaricomycotina</taxon>
        <taxon>Agaricomycetes</taxon>
        <taxon>Agaricomycetidae</taxon>
        <taxon>Agaricales</taxon>
        <taxon>Agaricineae</taxon>
        <taxon>Nidulariaceae</taxon>
        <taxon>Crucibulum</taxon>
    </lineage>
</organism>
<reference evidence="2 3" key="1">
    <citation type="journal article" date="2019" name="Nat. Ecol. Evol.">
        <title>Megaphylogeny resolves global patterns of mushroom evolution.</title>
        <authorList>
            <person name="Varga T."/>
            <person name="Krizsan K."/>
            <person name="Foldi C."/>
            <person name="Dima B."/>
            <person name="Sanchez-Garcia M."/>
            <person name="Sanchez-Ramirez S."/>
            <person name="Szollosi G.J."/>
            <person name="Szarkandi J.G."/>
            <person name="Papp V."/>
            <person name="Albert L."/>
            <person name="Andreopoulos W."/>
            <person name="Angelini C."/>
            <person name="Antonin V."/>
            <person name="Barry K.W."/>
            <person name="Bougher N.L."/>
            <person name="Buchanan P."/>
            <person name="Buyck B."/>
            <person name="Bense V."/>
            <person name="Catcheside P."/>
            <person name="Chovatia M."/>
            <person name="Cooper J."/>
            <person name="Damon W."/>
            <person name="Desjardin D."/>
            <person name="Finy P."/>
            <person name="Geml J."/>
            <person name="Haridas S."/>
            <person name="Hughes K."/>
            <person name="Justo A."/>
            <person name="Karasinski D."/>
            <person name="Kautmanova I."/>
            <person name="Kiss B."/>
            <person name="Kocsube S."/>
            <person name="Kotiranta H."/>
            <person name="LaButti K.M."/>
            <person name="Lechner B.E."/>
            <person name="Liimatainen K."/>
            <person name="Lipzen A."/>
            <person name="Lukacs Z."/>
            <person name="Mihaltcheva S."/>
            <person name="Morgado L.N."/>
            <person name="Niskanen T."/>
            <person name="Noordeloos M.E."/>
            <person name="Ohm R.A."/>
            <person name="Ortiz-Santana B."/>
            <person name="Ovrebo C."/>
            <person name="Racz N."/>
            <person name="Riley R."/>
            <person name="Savchenko A."/>
            <person name="Shiryaev A."/>
            <person name="Soop K."/>
            <person name="Spirin V."/>
            <person name="Szebenyi C."/>
            <person name="Tomsovsky M."/>
            <person name="Tulloss R.E."/>
            <person name="Uehling J."/>
            <person name="Grigoriev I.V."/>
            <person name="Vagvolgyi C."/>
            <person name="Papp T."/>
            <person name="Martin F.M."/>
            <person name="Miettinen O."/>
            <person name="Hibbett D.S."/>
            <person name="Nagy L.G."/>
        </authorList>
    </citation>
    <scope>NUCLEOTIDE SEQUENCE [LARGE SCALE GENOMIC DNA]</scope>
    <source>
        <strain evidence="2 3">CBS 166.37</strain>
    </source>
</reference>
<feature type="compositionally biased region" description="Basic and acidic residues" evidence="1">
    <location>
        <begin position="56"/>
        <end position="65"/>
    </location>
</feature>
<protein>
    <submittedName>
        <fullName evidence="2">Uncharacterized protein</fullName>
    </submittedName>
</protein>
<feature type="region of interest" description="Disordered" evidence="1">
    <location>
        <begin position="46"/>
        <end position="89"/>
    </location>
</feature>
<sequence length="200" mass="22598">MPPKPPQSPHTQKIYRRWKQEKKEKKMVALTTKLLEASMVLWKNTSRVAYGEEQEERERKRREENQTEEELSLRGQTKQAPTANPANTRPPQAELVFAHLALFAPTRNSHSYSAYEASSSSSNDTLSPRRLNQVKIKLQTTQLVTLGRLIHLGGSSCVELLPPSTPFASWTRTPKRSNAEDEGVMGIWNTQCGTLNALNT</sequence>
<dbReference type="AlphaFoldDB" id="A0A5C3LVH3"/>
<dbReference type="Proteomes" id="UP000308652">
    <property type="component" value="Unassembled WGS sequence"/>
</dbReference>
<gene>
    <name evidence="2" type="ORF">BDQ12DRAFT_667826</name>
</gene>
<evidence type="ECO:0000313" key="3">
    <source>
        <dbReference type="Proteomes" id="UP000308652"/>
    </source>
</evidence>
<accession>A0A5C3LVH3</accession>
<dbReference type="EMBL" id="ML213614">
    <property type="protein sequence ID" value="TFK36403.1"/>
    <property type="molecule type" value="Genomic_DNA"/>
</dbReference>